<dbReference type="GO" id="GO:0005801">
    <property type="term" value="C:cis-Golgi network"/>
    <property type="evidence" value="ECO:0007669"/>
    <property type="project" value="TreeGrafter"/>
</dbReference>
<feature type="coiled-coil region" evidence="1">
    <location>
        <begin position="332"/>
        <end position="367"/>
    </location>
</feature>
<keyword evidence="1" id="KW-0175">Coiled coil</keyword>
<accession>A0A238EZG2</accession>
<feature type="region of interest" description="Disordered" evidence="2">
    <location>
        <begin position="1"/>
        <end position="57"/>
    </location>
</feature>
<dbReference type="InterPro" id="IPR036249">
    <property type="entry name" value="Thioredoxin-like_sf"/>
</dbReference>
<feature type="compositionally biased region" description="Polar residues" evidence="2">
    <location>
        <begin position="1"/>
        <end position="10"/>
    </location>
</feature>
<feature type="region of interest" description="Disordered" evidence="2">
    <location>
        <begin position="553"/>
        <end position="574"/>
    </location>
</feature>
<dbReference type="SUPFAM" id="SSF52833">
    <property type="entry name" value="Thioredoxin-like"/>
    <property type="match status" value="1"/>
</dbReference>
<dbReference type="Proteomes" id="UP000198372">
    <property type="component" value="Unassembled WGS sequence"/>
</dbReference>
<evidence type="ECO:0000256" key="2">
    <source>
        <dbReference type="SAM" id="MobiDB-lite"/>
    </source>
</evidence>
<evidence type="ECO:0000313" key="3">
    <source>
        <dbReference type="EMBL" id="SCV67242.1"/>
    </source>
</evidence>
<reference evidence="4" key="1">
    <citation type="submission" date="2016-09" db="EMBL/GenBank/DDBJ databases">
        <authorList>
            <person name="Jeantristanb JTB J.-T."/>
            <person name="Ricardo R."/>
        </authorList>
    </citation>
    <scope>NUCLEOTIDE SEQUENCE [LARGE SCALE GENOMIC DNA]</scope>
</reference>
<dbReference type="STRING" id="269621.A0A238EZG2"/>
<dbReference type="Gene3D" id="3.40.30.10">
    <property type="entry name" value="Glutaredoxin"/>
    <property type="match status" value="1"/>
</dbReference>
<sequence>MLPLPANQNPSSGSRLSFSSLTNSLSSKKSKPSLESSRDHASRSDDDDPHRKKQHQSGPYILLHKLSLLLPPSIRNAVIQHSGYLQPIGLLLALVLIYLLVLATSTSSDASPYRSSGSNSQKVRSRNPLIAAAKRRVLPAGWRFGLPGVGGKDPILHEPLRWQPLHSVVNWGDHVGLGRARQGVLEHTPKTYNDITDRVDVKGLSDEPWYRIRKSDLPIGSVKAWTKLMKDREGLSAGELEKKSEGSLGNERRGVMGGASVEWSTGIVGSGVWLGQGADMKKFATSPEALLAQMKKEAQLKNLNRLSGRDGDDYEEEEDDIEVDESAMLDEVAAMTAEADKLAEEEANLTEEEREEAEDIREVMELMKPKSPRQALEKFIIEKAWEYIDEEDELNTQKIMEDAKKRGSVAHLPLRDQVRDDEGKRQEAAEGWSRIYAITDGERAKSALEVQLEKLVRRVPIVVFSQSDCTPCKWAIGYLKELKLSPELYVVMVDQRPDQKNLGALLFRRTDHQGYPNIIVGGRSIGGSSELEYLAEQKQLAALLDDAGVQHNLERRKGRKKKKKSKKVVDDGAN</sequence>
<feature type="compositionally biased region" description="Basic and acidic residues" evidence="2">
    <location>
        <begin position="36"/>
        <end position="50"/>
    </location>
</feature>
<dbReference type="GO" id="GO:0034599">
    <property type="term" value="P:cellular response to oxidative stress"/>
    <property type="evidence" value="ECO:0007669"/>
    <property type="project" value="TreeGrafter"/>
</dbReference>
<feature type="compositionally biased region" description="Low complexity" evidence="2">
    <location>
        <begin position="11"/>
        <end position="27"/>
    </location>
</feature>
<dbReference type="GO" id="GO:0005796">
    <property type="term" value="C:Golgi lumen"/>
    <property type="evidence" value="ECO:0007669"/>
    <property type="project" value="TreeGrafter"/>
</dbReference>
<dbReference type="EMBL" id="FMSP01000001">
    <property type="protein sequence ID" value="SCV67242.1"/>
    <property type="molecule type" value="Genomic_DNA"/>
</dbReference>
<dbReference type="GO" id="GO:0000324">
    <property type="term" value="C:fungal-type vacuole"/>
    <property type="evidence" value="ECO:0007669"/>
    <property type="project" value="TreeGrafter"/>
</dbReference>
<organism evidence="3 4">
    <name type="scientific">Microbotryum intermedium</name>
    <dbReference type="NCBI Taxonomy" id="269621"/>
    <lineage>
        <taxon>Eukaryota</taxon>
        <taxon>Fungi</taxon>
        <taxon>Dikarya</taxon>
        <taxon>Basidiomycota</taxon>
        <taxon>Pucciniomycotina</taxon>
        <taxon>Microbotryomycetes</taxon>
        <taxon>Microbotryales</taxon>
        <taxon>Microbotryaceae</taxon>
        <taxon>Microbotryum</taxon>
    </lineage>
</organism>
<dbReference type="GO" id="GO:0015038">
    <property type="term" value="F:glutathione disulfide oxidoreductase activity"/>
    <property type="evidence" value="ECO:0007669"/>
    <property type="project" value="TreeGrafter"/>
</dbReference>
<name>A0A238EZG2_9BASI</name>
<dbReference type="PROSITE" id="PS51354">
    <property type="entry name" value="GLUTAREDOXIN_2"/>
    <property type="match status" value="1"/>
</dbReference>
<dbReference type="PANTHER" id="PTHR45694:SF5">
    <property type="entry name" value="GLUTAREDOXIN 2"/>
    <property type="match status" value="1"/>
</dbReference>
<feature type="compositionally biased region" description="Basic residues" evidence="2">
    <location>
        <begin position="554"/>
        <end position="566"/>
    </location>
</feature>
<dbReference type="PANTHER" id="PTHR45694">
    <property type="entry name" value="GLUTAREDOXIN 2"/>
    <property type="match status" value="1"/>
</dbReference>
<proteinExistence type="predicted"/>
<evidence type="ECO:0000256" key="1">
    <source>
        <dbReference type="SAM" id="Coils"/>
    </source>
</evidence>
<protein>
    <submittedName>
        <fullName evidence="3">BQ2448_5888 protein</fullName>
    </submittedName>
</protein>
<dbReference type="OrthoDB" id="423313at2759"/>
<dbReference type="AlphaFoldDB" id="A0A238EZG2"/>
<evidence type="ECO:0000313" key="4">
    <source>
        <dbReference type="Proteomes" id="UP000198372"/>
    </source>
</evidence>
<keyword evidence="4" id="KW-1185">Reference proteome</keyword>
<gene>
    <name evidence="3" type="ORF">BQ2448_5888</name>
</gene>